<gene>
    <name evidence="2" type="ORF">H7R52_07185</name>
</gene>
<feature type="transmembrane region" description="Helical" evidence="1">
    <location>
        <begin position="89"/>
        <end position="108"/>
    </location>
</feature>
<sequence length="156" mass="17789">MYWTIKPEIAQTPKYKTFWAWGNLATWSVIIALIVAGILEIAGTGSTFIVGYYVISALLLIGGVFQTIKCCTLATVSKEENMAKYQTAIKWFGVTGFIFIFHLIYNHFGHGVQSPKMNWAWLVPAAVLIWQVLVVMWFLMAERQNQQACLCTNWRM</sequence>
<reference evidence="2" key="1">
    <citation type="submission" date="2020-08" db="EMBL/GenBank/DDBJ databases">
        <title>Complete genome sequence of Weissella confusa strain FS54 provides insights into metabolic potential.</title>
        <authorList>
            <person name="Fhoula I."/>
            <person name="Najjari A."/>
            <person name="Lekired A."/>
            <person name="Bessrour-Aouam N."/>
            <person name="Jaballah S."/>
            <person name="Klibi N."/>
            <person name="Ouzari H.-I."/>
        </authorList>
    </citation>
    <scope>NUCLEOTIDE SEQUENCE</scope>
    <source>
        <strain evidence="2">FS54</strain>
    </source>
</reference>
<feature type="transmembrane region" description="Helical" evidence="1">
    <location>
        <begin position="48"/>
        <end position="68"/>
    </location>
</feature>
<protein>
    <submittedName>
        <fullName evidence="2">Uncharacterized protein</fullName>
    </submittedName>
</protein>
<dbReference type="EMBL" id="JACSZT010000005">
    <property type="protein sequence ID" value="MBC6498550.1"/>
    <property type="molecule type" value="Genomic_DNA"/>
</dbReference>
<accession>A0A923NDH6</accession>
<evidence type="ECO:0000313" key="2">
    <source>
        <dbReference type="EMBL" id="MBC6498550.1"/>
    </source>
</evidence>
<comment type="caution">
    <text evidence="2">The sequence shown here is derived from an EMBL/GenBank/DDBJ whole genome shotgun (WGS) entry which is preliminary data.</text>
</comment>
<evidence type="ECO:0000313" key="3">
    <source>
        <dbReference type="Proteomes" id="UP000650485"/>
    </source>
</evidence>
<dbReference type="Proteomes" id="UP000650485">
    <property type="component" value="Unassembled WGS sequence"/>
</dbReference>
<keyword evidence="1" id="KW-1133">Transmembrane helix</keyword>
<feature type="transmembrane region" description="Helical" evidence="1">
    <location>
        <begin position="21"/>
        <end position="42"/>
    </location>
</feature>
<proteinExistence type="predicted"/>
<name>A0A923NDH6_WEICO</name>
<evidence type="ECO:0000256" key="1">
    <source>
        <dbReference type="SAM" id="Phobius"/>
    </source>
</evidence>
<dbReference type="AlphaFoldDB" id="A0A923NDH6"/>
<keyword evidence="1" id="KW-0472">Membrane</keyword>
<keyword evidence="1" id="KW-0812">Transmembrane</keyword>
<organism evidence="2 3">
    <name type="scientific">Weissella confusa</name>
    <name type="common">Lactobacillus confusus</name>
    <dbReference type="NCBI Taxonomy" id="1583"/>
    <lineage>
        <taxon>Bacteria</taxon>
        <taxon>Bacillati</taxon>
        <taxon>Bacillota</taxon>
        <taxon>Bacilli</taxon>
        <taxon>Lactobacillales</taxon>
        <taxon>Lactobacillaceae</taxon>
        <taxon>Weissella</taxon>
    </lineage>
</organism>
<feature type="transmembrane region" description="Helical" evidence="1">
    <location>
        <begin position="120"/>
        <end position="140"/>
    </location>
</feature>